<evidence type="ECO:0000256" key="1">
    <source>
        <dbReference type="ARBA" id="ARBA00022630"/>
    </source>
</evidence>
<keyword evidence="2 4" id="KW-0560">Oxidoreductase</keyword>
<dbReference type="EC" id="1.6.99.1" evidence="4"/>
<dbReference type="PANTHER" id="PTHR43656">
    <property type="entry name" value="BINDING OXIDOREDUCTASE, PUTATIVE (AFU_ORTHOLOGUE AFUA_2G08260)-RELATED"/>
    <property type="match status" value="1"/>
</dbReference>
<dbReference type="InterPro" id="IPR051799">
    <property type="entry name" value="NADH_flavin_oxidoreductase"/>
</dbReference>
<dbReference type="GO" id="GO:0003959">
    <property type="term" value="F:NADPH dehydrogenase activity"/>
    <property type="evidence" value="ECO:0007669"/>
    <property type="project" value="UniProtKB-EC"/>
</dbReference>
<evidence type="ECO:0000313" key="4">
    <source>
        <dbReference type="EMBL" id="GBC98527.1"/>
    </source>
</evidence>
<dbReference type="Pfam" id="PF00724">
    <property type="entry name" value="Oxidored_FMN"/>
    <property type="match status" value="1"/>
</dbReference>
<dbReference type="InterPro" id="IPR001155">
    <property type="entry name" value="OxRdtase_FMN_N"/>
</dbReference>
<dbReference type="Proteomes" id="UP000236173">
    <property type="component" value="Unassembled WGS sequence"/>
</dbReference>
<keyword evidence="1" id="KW-0285">Flavoprotein</keyword>
<proteinExistence type="predicted"/>
<dbReference type="PANTHER" id="PTHR43656:SF2">
    <property type="entry name" value="BINDING OXIDOREDUCTASE, PUTATIVE (AFU_ORTHOLOGUE AFUA_2G08260)-RELATED"/>
    <property type="match status" value="1"/>
</dbReference>
<gene>
    <name evidence="4" type="primary">namA</name>
    <name evidence="4" type="ORF">HRbin17_01040</name>
</gene>
<evidence type="ECO:0000256" key="2">
    <source>
        <dbReference type="ARBA" id="ARBA00023002"/>
    </source>
</evidence>
<name>A0A2H5XBN6_9BACT</name>
<sequence length="465" mass="52237">MPFFRYRRLDDLVAEVGRLGLSDCIQFADRVQVLLQPVRVGDRVVWNALGYHPMEGCDGTTDGRPSALTWRRYERFAAGGGALIWFEATAVLPEGRANPRQLCLIDATARDFEALLRMVRRVHKEVFGEERILCGLQLTHSGRYCFDRPVIAYRDPALDRKRGLPPDYPVISDAELDALQDAFVRTAKLAWQVGFDFVDIKQCHRYLLSELLAAKTRDGKYGGSLDNRTRFVREVITRIRTEVSDRLLLATRLNVYDGPAFDATGRPMDYPRPFVYGFGCAEDDPLQMDLREPVQWAQTLAQLGVRIINVSMGNPYANPHIGRPFDKPPVDGYESPEHPLVGVARHFTATAAIKRAVGDRAAVVGTGYSFLRQFLALAGEANRRAGRVDIVAVGRGAIAYPDYARDLLERGEMAVNKVCLAVSFCTTLMRTKDHPLKQAPTGCVPRDPVYAALFRQFVRERRDTC</sequence>
<dbReference type="EMBL" id="BEHT01000012">
    <property type="protein sequence ID" value="GBC98527.1"/>
    <property type="molecule type" value="Genomic_DNA"/>
</dbReference>
<feature type="domain" description="NADH:flavin oxidoreductase/NADH oxidase N-terminal" evidence="3">
    <location>
        <begin position="34"/>
        <end position="257"/>
    </location>
</feature>
<evidence type="ECO:0000259" key="3">
    <source>
        <dbReference type="Pfam" id="PF00724"/>
    </source>
</evidence>
<dbReference type="InterPro" id="IPR013785">
    <property type="entry name" value="Aldolase_TIM"/>
</dbReference>
<evidence type="ECO:0000313" key="5">
    <source>
        <dbReference type="Proteomes" id="UP000236173"/>
    </source>
</evidence>
<comment type="caution">
    <text evidence="4">The sequence shown here is derived from an EMBL/GenBank/DDBJ whole genome shotgun (WGS) entry which is preliminary data.</text>
</comment>
<dbReference type="GO" id="GO:0010181">
    <property type="term" value="F:FMN binding"/>
    <property type="evidence" value="ECO:0007669"/>
    <property type="project" value="InterPro"/>
</dbReference>
<dbReference type="AlphaFoldDB" id="A0A2H5XBN6"/>
<reference evidence="5" key="1">
    <citation type="submission" date="2017-09" db="EMBL/GenBank/DDBJ databases">
        <title>Metaegenomics of thermophilic ammonia-oxidizing enrichment culture.</title>
        <authorList>
            <person name="Kato S."/>
            <person name="Suzuki K."/>
        </authorList>
    </citation>
    <scope>NUCLEOTIDE SEQUENCE [LARGE SCALE GENOMIC DNA]</scope>
</reference>
<accession>A0A2H5XBN6</accession>
<organism evidence="4 5">
    <name type="scientific">Candidatus Fervidibacter japonicus</name>
    <dbReference type="NCBI Taxonomy" id="2035412"/>
    <lineage>
        <taxon>Bacteria</taxon>
        <taxon>Candidatus Fervidibacterota</taxon>
        <taxon>Candidatus Fervidibacter</taxon>
    </lineage>
</organism>
<dbReference type="SUPFAM" id="SSF51395">
    <property type="entry name" value="FMN-linked oxidoreductases"/>
    <property type="match status" value="1"/>
</dbReference>
<protein>
    <submittedName>
        <fullName evidence="4">NADPH dehydrogenase</fullName>
        <ecNumber evidence="4">1.6.99.1</ecNumber>
    </submittedName>
</protein>
<dbReference type="Gene3D" id="3.20.20.70">
    <property type="entry name" value="Aldolase class I"/>
    <property type="match status" value="1"/>
</dbReference>